<evidence type="ECO:0000313" key="1">
    <source>
        <dbReference type="EMBL" id="EHY52471.1"/>
    </source>
</evidence>
<dbReference type="RefSeq" id="XP_009152932.1">
    <property type="nucleotide sequence ID" value="XM_009154684.1"/>
</dbReference>
<keyword evidence="2" id="KW-1185">Reference proteome</keyword>
<dbReference type="Proteomes" id="UP000007304">
    <property type="component" value="Unassembled WGS sequence"/>
</dbReference>
<dbReference type="VEuPathDB" id="FungiDB:HMPREF1120_00683"/>
<sequence length="147" mass="16603">MNNRNPTGGDLRNRSRPDGCGIVALGPTVKCFVDGRQYRNSGGRLALRGWHSRLQLREAGWHNVLVRKGNPYEGCPWTFVKRRPCRQMISRGGRSRSQRPRGFFLVVNVCRIWTAHLLLHHPADGLAIVVVLISKMVGRQRPSVCLP</sequence>
<dbReference type="AlphaFoldDB" id="H6BK17"/>
<name>H6BK17_EXODN</name>
<dbReference type="InParanoid" id="H6BK17"/>
<dbReference type="HOGENOM" id="CLU_1768057_0_0_1"/>
<dbReference type="GeneID" id="20305322"/>
<organism evidence="1 2">
    <name type="scientific">Exophiala dermatitidis (strain ATCC 34100 / CBS 525.76 / NIH/UT8656)</name>
    <name type="common">Black yeast</name>
    <name type="synonym">Wangiella dermatitidis</name>
    <dbReference type="NCBI Taxonomy" id="858893"/>
    <lineage>
        <taxon>Eukaryota</taxon>
        <taxon>Fungi</taxon>
        <taxon>Dikarya</taxon>
        <taxon>Ascomycota</taxon>
        <taxon>Pezizomycotina</taxon>
        <taxon>Eurotiomycetes</taxon>
        <taxon>Chaetothyriomycetidae</taxon>
        <taxon>Chaetothyriales</taxon>
        <taxon>Herpotrichiellaceae</taxon>
        <taxon>Exophiala</taxon>
    </lineage>
</organism>
<accession>H6BK17</accession>
<evidence type="ECO:0000313" key="2">
    <source>
        <dbReference type="Proteomes" id="UP000007304"/>
    </source>
</evidence>
<dbReference type="EMBL" id="JH226130">
    <property type="protein sequence ID" value="EHY52471.1"/>
    <property type="molecule type" value="Genomic_DNA"/>
</dbReference>
<gene>
    <name evidence="1" type="ORF">HMPREF1120_00683</name>
</gene>
<reference evidence="1" key="1">
    <citation type="submission" date="2011-07" db="EMBL/GenBank/DDBJ databases">
        <title>The Genome Sequence of Exophiala (Wangiella) dermatitidis NIH/UT8656.</title>
        <authorList>
            <consortium name="The Broad Institute Genome Sequencing Platform"/>
            <person name="Cuomo C."/>
            <person name="Wang Z."/>
            <person name="Hunicke-Smith S."/>
            <person name="Szanislo P.J."/>
            <person name="Earl A."/>
            <person name="Young S.K."/>
            <person name="Zeng Q."/>
            <person name="Gargeya S."/>
            <person name="Fitzgerald M."/>
            <person name="Haas B."/>
            <person name="Abouelleil A."/>
            <person name="Alvarado L."/>
            <person name="Arachchi H.M."/>
            <person name="Berlin A."/>
            <person name="Brown A."/>
            <person name="Chapman S.B."/>
            <person name="Chen Z."/>
            <person name="Dunbar C."/>
            <person name="Freedman E."/>
            <person name="Gearin G."/>
            <person name="Gellesch M."/>
            <person name="Goldberg J."/>
            <person name="Griggs A."/>
            <person name="Gujja S."/>
            <person name="Heiman D."/>
            <person name="Howarth C."/>
            <person name="Larson L."/>
            <person name="Lui A."/>
            <person name="MacDonald P.J.P."/>
            <person name="Montmayeur A."/>
            <person name="Murphy C."/>
            <person name="Neiman D."/>
            <person name="Pearson M."/>
            <person name="Priest M."/>
            <person name="Roberts A."/>
            <person name="Saif S."/>
            <person name="Shea T."/>
            <person name="Shenoy N."/>
            <person name="Sisk P."/>
            <person name="Stolte C."/>
            <person name="Sykes S."/>
            <person name="Wortman J."/>
            <person name="Nusbaum C."/>
            <person name="Birren B."/>
        </authorList>
    </citation>
    <scope>NUCLEOTIDE SEQUENCE</scope>
    <source>
        <strain evidence="1">NIH/UT8656</strain>
    </source>
</reference>
<proteinExistence type="predicted"/>
<protein>
    <submittedName>
        <fullName evidence="1">Uncharacterized protein</fullName>
    </submittedName>
</protein>